<dbReference type="InterPro" id="IPR046357">
    <property type="entry name" value="PPIase_dom_sf"/>
</dbReference>
<dbReference type="PANTHER" id="PTHR47861">
    <property type="entry name" value="FKBP-TYPE PEPTIDYL-PROLYL CIS-TRANS ISOMERASE SLYD"/>
    <property type="match status" value="1"/>
</dbReference>
<evidence type="ECO:0000256" key="4">
    <source>
        <dbReference type="ARBA" id="ARBA00022490"/>
    </source>
</evidence>
<evidence type="ECO:0000256" key="5">
    <source>
        <dbReference type="ARBA" id="ARBA00023110"/>
    </source>
</evidence>
<evidence type="ECO:0000256" key="7">
    <source>
        <dbReference type="ARBA" id="ARBA00023235"/>
    </source>
</evidence>
<dbReference type="PANTHER" id="PTHR47861:SF3">
    <property type="entry name" value="FKBP-TYPE PEPTIDYL-PROLYL CIS-TRANS ISOMERASE SLYD"/>
    <property type="match status" value="1"/>
</dbReference>
<evidence type="ECO:0000256" key="9">
    <source>
        <dbReference type="PROSITE-ProRule" id="PRU00277"/>
    </source>
</evidence>
<dbReference type="Proteomes" id="UP000000739">
    <property type="component" value="Chromosome"/>
</dbReference>
<evidence type="ECO:0000256" key="6">
    <source>
        <dbReference type="ARBA" id="ARBA00023186"/>
    </source>
</evidence>
<dbReference type="HOGENOM" id="CLU_098197_2_1_7"/>
<name>B8FG44_DESAL</name>
<reference evidence="12 13" key="1">
    <citation type="journal article" date="2012" name="Environ. Microbiol.">
        <title>The genome sequence of Desulfatibacillum alkenivorans AK-01: a blueprint for anaerobic alkane oxidation.</title>
        <authorList>
            <person name="Callaghan A.V."/>
            <person name="Morris B.E."/>
            <person name="Pereira I.A."/>
            <person name="McInerney M.J."/>
            <person name="Austin R.N."/>
            <person name="Groves J.T."/>
            <person name="Kukor J.J."/>
            <person name="Suflita J.M."/>
            <person name="Young L.Y."/>
            <person name="Zylstra G.J."/>
            <person name="Wawrik B."/>
        </authorList>
    </citation>
    <scope>NUCLEOTIDE SEQUENCE [LARGE SCALE GENOMIC DNA]</scope>
    <source>
        <strain evidence="12 13">AK-01</strain>
    </source>
</reference>
<sequence length="177" mass="18288">MQNVENGKFVLVHYTGTLGSGEVFDSSKGRVPLEVQMGAGQLISGFEKALDGMELNETKTFTLQPEDAYGEKSDELHRAFERSQIPPNLDPKVGDTVAMQGPGGQPIPAKVIEADEEKVVIDLNHPLAGEALTFEIQVVGINDAPTQTQGGCGGCGGGEGGGCGDGGCGEPGSCCGH</sequence>
<evidence type="ECO:0000256" key="2">
    <source>
        <dbReference type="ARBA" id="ARBA00004496"/>
    </source>
</evidence>
<proteinExistence type="inferred from homology"/>
<dbReference type="AlphaFoldDB" id="B8FG44"/>
<dbReference type="EMBL" id="CP001322">
    <property type="protein sequence ID" value="ACL03724.1"/>
    <property type="molecule type" value="Genomic_DNA"/>
</dbReference>
<keyword evidence="4" id="KW-0963">Cytoplasm</keyword>
<comment type="function">
    <text evidence="8">Also involved in hydrogenase metallocenter assembly, probably by participating in the nickel insertion step. This function in hydrogenase biosynthesis requires chaperone activity and the presence of the metal-binding domain, but not PPIase activity.</text>
</comment>
<comment type="subcellular location">
    <subcellularLocation>
        <location evidence="2">Cytoplasm</location>
    </subcellularLocation>
</comment>
<keyword evidence="6" id="KW-0143">Chaperone</keyword>
<accession>B8FG44</accession>
<dbReference type="Gene3D" id="3.10.50.40">
    <property type="match status" value="1"/>
</dbReference>
<keyword evidence="13" id="KW-1185">Reference proteome</keyword>
<dbReference type="EC" id="5.2.1.8" evidence="10"/>
<keyword evidence="5 9" id="KW-0697">Rotamase</keyword>
<evidence type="ECO:0000256" key="3">
    <source>
        <dbReference type="ARBA" id="ARBA00006577"/>
    </source>
</evidence>
<dbReference type="GO" id="GO:0003755">
    <property type="term" value="F:peptidyl-prolyl cis-trans isomerase activity"/>
    <property type="evidence" value="ECO:0007669"/>
    <property type="project" value="UniProtKB-UniRule"/>
</dbReference>
<evidence type="ECO:0000256" key="1">
    <source>
        <dbReference type="ARBA" id="ARBA00000971"/>
    </source>
</evidence>
<feature type="domain" description="PPIase FKBP-type" evidence="11">
    <location>
        <begin position="7"/>
        <end position="88"/>
    </location>
</feature>
<evidence type="ECO:0000256" key="8">
    <source>
        <dbReference type="ARBA" id="ARBA00037071"/>
    </source>
</evidence>
<dbReference type="eggNOG" id="COG1047">
    <property type="taxonomic scope" value="Bacteria"/>
</dbReference>
<evidence type="ECO:0000259" key="11">
    <source>
        <dbReference type="PROSITE" id="PS50059"/>
    </source>
</evidence>
<comment type="catalytic activity">
    <reaction evidence="1 9 10">
        <text>[protein]-peptidylproline (omega=180) = [protein]-peptidylproline (omega=0)</text>
        <dbReference type="Rhea" id="RHEA:16237"/>
        <dbReference type="Rhea" id="RHEA-COMP:10747"/>
        <dbReference type="Rhea" id="RHEA-COMP:10748"/>
        <dbReference type="ChEBI" id="CHEBI:83833"/>
        <dbReference type="ChEBI" id="CHEBI:83834"/>
        <dbReference type="EC" id="5.2.1.8"/>
    </reaction>
</comment>
<dbReference type="SUPFAM" id="SSF54534">
    <property type="entry name" value="FKBP-like"/>
    <property type="match status" value="1"/>
</dbReference>
<dbReference type="RefSeq" id="WP_012611153.1">
    <property type="nucleotide sequence ID" value="NC_011768.1"/>
</dbReference>
<evidence type="ECO:0000313" key="13">
    <source>
        <dbReference type="Proteomes" id="UP000000739"/>
    </source>
</evidence>
<protein>
    <recommendedName>
        <fullName evidence="10">Peptidyl-prolyl cis-trans isomerase</fullName>
        <ecNumber evidence="10">5.2.1.8</ecNumber>
    </recommendedName>
</protein>
<dbReference type="GO" id="GO:0005737">
    <property type="term" value="C:cytoplasm"/>
    <property type="evidence" value="ECO:0007669"/>
    <property type="project" value="UniProtKB-SubCell"/>
</dbReference>
<evidence type="ECO:0000256" key="10">
    <source>
        <dbReference type="RuleBase" id="RU003915"/>
    </source>
</evidence>
<comment type="similarity">
    <text evidence="3 10">Belongs to the FKBP-type PPIase family.</text>
</comment>
<gene>
    <name evidence="12" type="ordered locus">Dalk_2028</name>
</gene>
<dbReference type="PROSITE" id="PS50059">
    <property type="entry name" value="FKBP_PPIASE"/>
    <property type="match status" value="1"/>
</dbReference>
<organism evidence="12 13">
    <name type="scientific">Desulfatibacillum aliphaticivorans</name>
    <dbReference type="NCBI Taxonomy" id="218208"/>
    <lineage>
        <taxon>Bacteria</taxon>
        <taxon>Pseudomonadati</taxon>
        <taxon>Thermodesulfobacteriota</taxon>
        <taxon>Desulfobacteria</taxon>
        <taxon>Desulfobacterales</taxon>
        <taxon>Desulfatibacillaceae</taxon>
        <taxon>Desulfatibacillum</taxon>
    </lineage>
</organism>
<dbReference type="Pfam" id="PF00254">
    <property type="entry name" value="FKBP_C"/>
    <property type="match status" value="1"/>
</dbReference>
<dbReference type="InterPro" id="IPR001179">
    <property type="entry name" value="PPIase_FKBP_dom"/>
</dbReference>
<dbReference type="KEGG" id="dal:Dalk_2028"/>
<dbReference type="GO" id="GO:0042026">
    <property type="term" value="P:protein refolding"/>
    <property type="evidence" value="ECO:0007669"/>
    <property type="project" value="UniProtKB-ARBA"/>
</dbReference>
<evidence type="ECO:0000313" key="12">
    <source>
        <dbReference type="EMBL" id="ACL03724.1"/>
    </source>
</evidence>
<keyword evidence="7 9" id="KW-0413">Isomerase</keyword>